<protein>
    <submittedName>
        <fullName evidence="3">Uncharacterized protein</fullName>
    </submittedName>
</protein>
<dbReference type="Proteomes" id="UP001530377">
    <property type="component" value="Unassembled WGS sequence"/>
</dbReference>
<feature type="region of interest" description="Disordered" evidence="1">
    <location>
        <begin position="125"/>
        <end position="150"/>
    </location>
</feature>
<evidence type="ECO:0000313" key="4">
    <source>
        <dbReference type="Proteomes" id="UP001530377"/>
    </source>
</evidence>
<evidence type="ECO:0000256" key="1">
    <source>
        <dbReference type="SAM" id="MobiDB-lite"/>
    </source>
</evidence>
<feature type="region of interest" description="Disordered" evidence="1">
    <location>
        <begin position="192"/>
        <end position="211"/>
    </location>
</feature>
<evidence type="ECO:0000313" key="3">
    <source>
        <dbReference type="EMBL" id="KAL3817618.1"/>
    </source>
</evidence>
<dbReference type="EMBL" id="JALLPB020000099">
    <property type="protein sequence ID" value="KAL3817618.1"/>
    <property type="molecule type" value="Genomic_DNA"/>
</dbReference>
<accession>A0ABD3RZN7</accession>
<feature type="chain" id="PRO_5044803911" evidence="2">
    <location>
        <begin position="21"/>
        <end position="457"/>
    </location>
</feature>
<feature type="region of interest" description="Disordered" evidence="1">
    <location>
        <begin position="55"/>
        <end position="94"/>
    </location>
</feature>
<name>A0ABD3RZN7_9STRA</name>
<feature type="compositionally biased region" description="Basic and acidic residues" evidence="1">
    <location>
        <begin position="55"/>
        <end position="80"/>
    </location>
</feature>
<dbReference type="AlphaFoldDB" id="A0ABD3RZN7"/>
<proteinExistence type="predicted"/>
<reference evidence="3 4" key="1">
    <citation type="submission" date="2024-10" db="EMBL/GenBank/DDBJ databases">
        <title>Updated reference genomes for cyclostephanoid diatoms.</title>
        <authorList>
            <person name="Roberts W.R."/>
            <person name="Alverson A.J."/>
        </authorList>
    </citation>
    <scope>NUCLEOTIDE SEQUENCE [LARGE SCALE GENOMIC DNA]</scope>
    <source>
        <strain evidence="3 4">AJA228-03</strain>
    </source>
</reference>
<gene>
    <name evidence="3" type="ORF">ACHAXA_006507</name>
</gene>
<feature type="compositionally biased region" description="Polar residues" evidence="1">
    <location>
        <begin position="129"/>
        <end position="146"/>
    </location>
</feature>
<organism evidence="3 4">
    <name type="scientific">Cyclostephanos tholiformis</name>
    <dbReference type="NCBI Taxonomy" id="382380"/>
    <lineage>
        <taxon>Eukaryota</taxon>
        <taxon>Sar</taxon>
        <taxon>Stramenopiles</taxon>
        <taxon>Ochrophyta</taxon>
        <taxon>Bacillariophyta</taxon>
        <taxon>Coscinodiscophyceae</taxon>
        <taxon>Thalassiosirophycidae</taxon>
        <taxon>Stephanodiscales</taxon>
        <taxon>Stephanodiscaceae</taxon>
        <taxon>Cyclostephanos</taxon>
    </lineage>
</organism>
<evidence type="ECO:0000256" key="2">
    <source>
        <dbReference type="SAM" id="SignalP"/>
    </source>
</evidence>
<keyword evidence="4" id="KW-1185">Reference proteome</keyword>
<comment type="caution">
    <text evidence="3">The sequence shown here is derived from an EMBL/GenBank/DDBJ whole genome shotgun (WGS) entry which is preliminary data.</text>
</comment>
<sequence length="457" mass="50316">MPSSHRTSLRFIALILCAVAFHGIRNSRLAEADMERRCGNDEDDDYGACARDRREMDDDGDACRDHDDERHRRRPDDGRTIHPPPTKYSRVCPRRHSSCGEWPSSSSSLVGHYYHHDGISAQAYKPHSPTKTSVCHTNDPGTNDNESVGVGGGGDGVWRVANWPFWRSEYDAVPLVVIGDIYGCVEVAYPPSASTTTSTPSSTSSSQVARDYVDDDDDSIISMEVWQPRPDGTYSSLRPGVEEGECRARIPVEVISTADDVVAMKEDGESSSYSNIIGHFRYETLVPGSTGLLGGLVPRGGGLDYPPYGPGGVHMYLDVRGYRPLLDSIDTSDLYDWLLPPRNDVPGRDRFRFVGWDMRPHAAKTSGNAKPSNDAGDCGGGIEIRSLTKVSRHGYDLALEVKVDVFVVHDAMGDGLVTIDPTDVFCSTRRGFLGRIRSFFKEPIAICFPSLLDFFSL</sequence>
<keyword evidence="2" id="KW-0732">Signal</keyword>
<feature type="signal peptide" evidence="2">
    <location>
        <begin position="1"/>
        <end position="20"/>
    </location>
</feature>
<feature type="compositionally biased region" description="Low complexity" evidence="1">
    <location>
        <begin position="192"/>
        <end position="206"/>
    </location>
</feature>